<dbReference type="PANTHER" id="PTHR42926:SF1">
    <property type="entry name" value="CIRCADIAN CLOCK OSCILLATOR PROTEIN KAIC 1"/>
    <property type="match status" value="1"/>
</dbReference>
<dbReference type="InterPro" id="IPR051347">
    <property type="entry name" value="Circadian_clock_KaiC-rel"/>
</dbReference>
<dbReference type="STRING" id="946333.A4W93_00625"/>
<dbReference type="InterPro" id="IPR027417">
    <property type="entry name" value="P-loop_NTPase"/>
</dbReference>
<sequence>MYSGDVPQRVSTGVSGLDAILGGGFAAGSLYVVEGTPGTGKTTLALQFLRAGVPRGETGLYITLSETAAELRTVVASHGWTLEGIEVHELVSEMSLEPQDRQSVLMPSEIELGETIQRVVEMVEGMNPTRVVFDSLSEMRLLADEPLRYRRQILALKHFFAGRRCTVLLLDDKTSQEGDAQLHSIAHGVVSLTQDAQDFGIERRSLRIVKMRGMKFQGGSHDLTLDTGGMKVFPRLVASEHHMAFDPRPLSTGTPELDALLGGGLCPGTNTLVIGPSGIGKTTTAVSCMLAALRRGEAASYFLFEEGLATLLSRSSQLGLDLSAALESGQLQLSQVDPAALSPGEFASRVVDAVRLHKSRFVVIDSFNAYIKAMPDQPHMVLHAHELLTYLNQQGVTTLVLLGQHGLVGESRSDVDLSYLSDVILALRFFENKGQIHSAVTCVKSRVSPHERAIREFQLGPTGVRVGAVLADFESILSGLPTYRGGTAMLQPPLDRGTG</sequence>
<dbReference type="AlphaFoldDB" id="A0A1W6L2V8"/>
<protein>
    <submittedName>
        <fullName evidence="1">Circadian clock protein KaiC</fullName>
    </submittedName>
</protein>
<evidence type="ECO:0000313" key="1">
    <source>
        <dbReference type="EMBL" id="ARN18540.1"/>
    </source>
</evidence>
<dbReference type="SMART" id="SM00382">
    <property type="entry name" value="AAA"/>
    <property type="match status" value="2"/>
</dbReference>
<accession>A0A1W6L2V8</accession>
<dbReference type="KEGG" id="rgu:A4W93_00625"/>
<dbReference type="Gene3D" id="3.40.50.300">
    <property type="entry name" value="P-loop containing nucleotide triphosphate hydrolases"/>
    <property type="match status" value="2"/>
</dbReference>
<name>A0A1W6L2V8_9BURK</name>
<dbReference type="Proteomes" id="UP000193427">
    <property type="component" value="Chromosome"/>
</dbReference>
<dbReference type="PIRSF" id="PIRSF039117">
    <property type="entry name" value="KaiC"/>
    <property type="match status" value="1"/>
</dbReference>
<dbReference type="GO" id="GO:0005524">
    <property type="term" value="F:ATP binding"/>
    <property type="evidence" value="ECO:0007669"/>
    <property type="project" value="InterPro"/>
</dbReference>
<dbReference type="PROSITE" id="PS51146">
    <property type="entry name" value="KAIC"/>
    <property type="match status" value="2"/>
</dbReference>
<organism evidence="1 2">
    <name type="scientific">Piscinibacter gummiphilus</name>
    <dbReference type="NCBI Taxonomy" id="946333"/>
    <lineage>
        <taxon>Bacteria</taxon>
        <taxon>Pseudomonadati</taxon>
        <taxon>Pseudomonadota</taxon>
        <taxon>Betaproteobacteria</taxon>
        <taxon>Burkholderiales</taxon>
        <taxon>Sphaerotilaceae</taxon>
        <taxon>Piscinibacter</taxon>
    </lineage>
</organism>
<dbReference type="InterPro" id="IPR014774">
    <property type="entry name" value="KaiC-like_dom"/>
</dbReference>
<dbReference type="CDD" id="cd19488">
    <property type="entry name" value="KaiC-like_N"/>
    <property type="match status" value="1"/>
</dbReference>
<dbReference type="EMBL" id="CP015118">
    <property type="protein sequence ID" value="ARN18540.1"/>
    <property type="molecule type" value="Genomic_DNA"/>
</dbReference>
<reference evidence="1 2" key="1">
    <citation type="submission" date="2016-04" db="EMBL/GenBank/DDBJ databases">
        <title>Complete genome sequence of natural rubber-degrading, novel Gram-negative bacterium, Rhizobacter gummiphilus strain NS21.</title>
        <authorList>
            <person name="Tabata M."/>
            <person name="Kasai D."/>
            <person name="Fukuda M."/>
        </authorList>
    </citation>
    <scope>NUCLEOTIDE SEQUENCE [LARGE SCALE GENOMIC DNA]</scope>
    <source>
        <strain evidence="1 2">NS21</strain>
    </source>
</reference>
<dbReference type="RefSeq" id="WP_099959831.1">
    <property type="nucleotide sequence ID" value="NZ_BSPR01000010.1"/>
</dbReference>
<dbReference type="OrthoDB" id="9783783at2"/>
<dbReference type="InterPro" id="IPR030665">
    <property type="entry name" value="KaiC"/>
</dbReference>
<dbReference type="PANTHER" id="PTHR42926">
    <property type="match status" value="1"/>
</dbReference>
<keyword evidence="2" id="KW-1185">Reference proteome</keyword>
<dbReference type="InterPro" id="IPR003593">
    <property type="entry name" value="AAA+_ATPase"/>
</dbReference>
<dbReference type="PRINTS" id="PR01874">
    <property type="entry name" value="DNAREPAIRADA"/>
</dbReference>
<gene>
    <name evidence="1" type="ORF">A4W93_00625</name>
</gene>
<dbReference type="Pfam" id="PF06745">
    <property type="entry name" value="ATPase"/>
    <property type="match status" value="2"/>
</dbReference>
<proteinExistence type="predicted"/>
<evidence type="ECO:0000313" key="2">
    <source>
        <dbReference type="Proteomes" id="UP000193427"/>
    </source>
</evidence>
<dbReference type="SUPFAM" id="SSF52540">
    <property type="entry name" value="P-loop containing nucleoside triphosphate hydrolases"/>
    <property type="match status" value="2"/>
</dbReference>
<dbReference type="InterPro" id="IPR010624">
    <property type="entry name" value="KaiC_dom"/>
</dbReference>